<protein>
    <submittedName>
        <fullName evidence="2">Uncharacterized protein</fullName>
    </submittedName>
</protein>
<organism evidence="2 3">
    <name type="scientific">Kineococcus xinjiangensis</name>
    <dbReference type="NCBI Taxonomy" id="512762"/>
    <lineage>
        <taxon>Bacteria</taxon>
        <taxon>Bacillati</taxon>
        <taxon>Actinomycetota</taxon>
        <taxon>Actinomycetes</taxon>
        <taxon>Kineosporiales</taxon>
        <taxon>Kineosporiaceae</taxon>
        <taxon>Kineococcus</taxon>
    </lineage>
</organism>
<feature type="transmembrane region" description="Helical" evidence="1">
    <location>
        <begin position="27"/>
        <end position="47"/>
    </location>
</feature>
<evidence type="ECO:0000256" key="1">
    <source>
        <dbReference type="SAM" id="Phobius"/>
    </source>
</evidence>
<dbReference type="EMBL" id="PTJD01000007">
    <property type="protein sequence ID" value="PPK94637.1"/>
    <property type="molecule type" value="Genomic_DNA"/>
</dbReference>
<comment type="caution">
    <text evidence="2">The sequence shown here is derived from an EMBL/GenBank/DDBJ whole genome shotgun (WGS) entry which is preliminary data.</text>
</comment>
<reference evidence="2 3" key="1">
    <citation type="submission" date="2018-02" db="EMBL/GenBank/DDBJ databases">
        <title>Genomic Encyclopedia of Archaeal and Bacterial Type Strains, Phase II (KMG-II): from individual species to whole genera.</title>
        <authorList>
            <person name="Goeker M."/>
        </authorList>
    </citation>
    <scope>NUCLEOTIDE SEQUENCE [LARGE SCALE GENOMIC DNA]</scope>
    <source>
        <strain evidence="2 3">DSM 22857</strain>
    </source>
</reference>
<evidence type="ECO:0000313" key="2">
    <source>
        <dbReference type="EMBL" id="PPK94637.1"/>
    </source>
</evidence>
<name>A0A2S6IK85_9ACTN</name>
<proteinExistence type="predicted"/>
<keyword evidence="1" id="KW-1133">Transmembrane helix</keyword>
<evidence type="ECO:0000313" key="3">
    <source>
        <dbReference type="Proteomes" id="UP000239485"/>
    </source>
</evidence>
<keyword evidence="1" id="KW-0812">Transmembrane</keyword>
<feature type="transmembrane region" description="Helical" evidence="1">
    <location>
        <begin position="186"/>
        <end position="218"/>
    </location>
</feature>
<accession>A0A2S6IK85</accession>
<feature type="transmembrane region" description="Helical" evidence="1">
    <location>
        <begin position="155"/>
        <end position="174"/>
    </location>
</feature>
<sequence>MAGTTAHPRTHLVREEDGDRFRGARRAALAVLAAAAVPLVVLSNALLPPLPEEPALALAALPPLADRWLAVTLLYAVASLLYLPFVVVLWGLRARRGSLLRLVGGCLVVVATVSNALSLSTWGYLLWGTSAAGLERGAVLRVLAVMDGSAMTLPISWLAIPVAVLGLLLLTAGVARSRAVPAWAPWTFVIGTVVSAAVGAGPMALLGVVGAAGAVGMVRAAARQDPGRG</sequence>
<keyword evidence="1" id="KW-0472">Membrane</keyword>
<dbReference type="OrthoDB" id="10018254at2"/>
<dbReference type="AlphaFoldDB" id="A0A2S6IK85"/>
<gene>
    <name evidence="2" type="ORF">CLV92_107140</name>
</gene>
<feature type="transmembrane region" description="Helical" evidence="1">
    <location>
        <begin position="99"/>
        <end position="118"/>
    </location>
</feature>
<dbReference type="Proteomes" id="UP000239485">
    <property type="component" value="Unassembled WGS sequence"/>
</dbReference>
<feature type="transmembrane region" description="Helical" evidence="1">
    <location>
        <begin position="67"/>
        <end position="92"/>
    </location>
</feature>
<dbReference type="RefSeq" id="WP_104432947.1">
    <property type="nucleotide sequence ID" value="NZ_PTJD01000007.1"/>
</dbReference>
<keyword evidence="3" id="KW-1185">Reference proteome</keyword>